<dbReference type="GO" id="GO:0000287">
    <property type="term" value="F:magnesium ion binding"/>
    <property type="evidence" value="ECO:0007669"/>
    <property type="project" value="TreeGrafter"/>
</dbReference>
<dbReference type="Gene3D" id="3.30.1240.10">
    <property type="match status" value="1"/>
</dbReference>
<dbReference type="GO" id="GO:0005829">
    <property type="term" value="C:cytosol"/>
    <property type="evidence" value="ECO:0007669"/>
    <property type="project" value="TreeGrafter"/>
</dbReference>
<dbReference type="NCBIfam" id="TIGR01484">
    <property type="entry name" value="HAD-SF-IIB"/>
    <property type="match status" value="1"/>
</dbReference>
<dbReference type="GO" id="GO:0016791">
    <property type="term" value="F:phosphatase activity"/>
    <property type="evidence" value="ECO:0007669"/>
    <property type="project" value="TreeGrafter"/>
</dbReference>
<accession>A0A7G7VM68</accession>
<dbReference type="SUPFAM" id="SSF56784">
    <property type="entry name" value="HAD-like"/>
    <property type="match status" value="1"/>
</dbReference>
<name>A0A7G7VM68_9FIRM</name>
<keyword evidence="2" id="KW-1185">Reference proteome</keyword>
<dbReference type="KEGG" id="stim:H1B31_04580"/>
<dbReference type="InterPro" id="IPR006379">
    <property type="entry name" value="HAD-SF_hydro_IIB"/>
</dbReference>
<dbReference type="RefSeq" id="WP_185981068.1">
    <property type="nucleotide sequence ID" value="NZ_CP060204.1"/>
</dbReference>
<dbReference type="Proteomes" id="UP000515480">
    <property type="component" value="Chromosome"/>
</dbReference>
<dbReference type="PANTHER" id="PTHR10000:SF8">
    <property type="entry name" value="HAD SUPERFAMILY HYDROLASE-LIKE, TYPE 3"/>
    <property type="match status" value="1"/>
</dbReference>
<sequence length="257" mass="27796">MKVAASDYDGTLLRGGKIDAETKEGIARWRAAGHKFGVISGRDYGMLVPQLIAYGVEFDYTVCNNGGIIRGADASVRFQAEIDPRALTAIASEPSAQKSFHFAFSAADVTYLCHHSEGSWIEREAKDWDFPIVYITEADIGGLTGIQQFSLGFHEPTLSDECAAVLNAKLGDKIHAFPNACSLDITPAGISKDQGIRTLLSVMGWDGAEVFAIGDETNDLPMLKAWDGYSLTTARPEIQAQAKQVFPSVGAMLDHFC</sequence>
<dbReference type="InterPro" id="IPR036412">
    <property type="entry name" value="HAD-like_sf"/>
</dbReference>
<organism evidence="1 2">
    <name type="scientific">Selenomonas timonae</name>
    <dbReference type="NCBI Taxonomy" id="2754044"/>
    <lineage>
        <taxon>Bacteria</taxon>
        <taxon>Bacillati</taxon>
        <taxon>Bacillota</taxon>
        <taxon>Negativicutes</taxon>
        <taxon>Selenomonadales</taxon>
        <taxon>Selenomonadaceae</taxon>
        <taxon>Selenomonas</taxon>
    </lineage>
</organism>
<dbReference type="PANTHER" id="PTHR10000">
    <property type="entry name" value="PHOSPHOSERINE PHOSPHATASE"/>
    <property type="match status" value="1"/>
</dbReference>
<evidence type="ECO:0000313" key="2">
    <source>
        <dbReference type="Proteomes" id="UP000515480"/>
    </source>
</evidence>
<reference evidence="1 2" key="1">
    <citation type="submission" date="2020-07" db="EMBL/GenBank/DDBJ databases">
        <title>Complete genome and description of Selenomonas timonensis sp. nov., a new bacterium isolated from a gingivitis subject.</title>
        <authorList>
            <person name="Antezack A."/>
        </authorList>
    </citation>
    <scope>NUCLEOTIDE SEQUENCE [LARGE SCALE GENOMIC DNA]</scope>
    <source>
        <strain evidence="1 2">Marseille-Q3039</strain>
    </source>
</reference>
<proteinExistence type="predicted"/>
<dbReference type="Pfam" id="PF08282">
    <property type="entry name" value="Hydrolase_3"/>
    <property type="match status" value="1"/>
</dbReference>
<protein>
    <submittedName>
        <fullName evidence="1">HAD family phosphatase</fullName>
    </submittedName>
</protein>
<dbReference type="EMBL" id="CP060204">
    <property type="protein sequence ID" value="QNH55211.1"/>
    <property type="molecule type" value="Genomic_DNA"/>
</dbReference>
<evidence type="ECO:0000313" key="1">
    <source>
        <dbReference type="EMBL" id="QNH55211.1"/>
    </source>
</evidence>
<gene>
    <name evidence="1" type="ORF">H1B31_04580</name>
</gene>
<dbReference type="Gene3D" id="3.40.50.1000">
    <property type="entry name" value="HAD superfamily/HAD-like"/>
    <property type="match status" value="1"/>
</dbReference>
<dbReference type="AlphaFoldDB" id="A0A7G7VM68"/>
<dbReference type="InterPro" id="IPR023214">
    <property type="entry name" value="HAD_sf"/>
</dbReference>